<dbReference type="InterPro" id="IPR029061">
    <property type="entry name" value="THDP-binding"/>
</dbReference>
<reference evidence="5 6" key="1">
    <citation type="journal article" date="2016" name="Nat. Commun.">
        <title>Thousands of microbial genomes shed light on interconnected biogeochemical processes in an aquifer system.</title>
        <authorList>
            <person name="Anantharaman K."/>
            <person name="Brown C.T."/>
            <person name="Hug L.A."/>
            <person name="Sharon I."/>
            <person name="Castelle C.J."/>
            <person name="Probst A.J."/>
            <person name="Thomas B.C."/>
            <person name="Singh A."/>
            <person name="Wilkins M.J."/>
            <person name="Karaoz U."/>
            <person name="Brodie E.L."/>
            <person name="Williams K.H."/>
            <person name="Hubbard S.S."/>
            <person name="Banfield J.F."/>
        </authorList>
    </citation>
    <scope>NUCLEOTIDE SEQUENCE [LARGE SCALE GENOMIC DNA]</scope>
</reference>
<dbReference type="SUPFAM" id="SSF52518">
    <property type="entry name" value="Thiamin diphosphate-binding fold (THDP-binding)"/>
    <property type="match status" value="1"/>
</dbReference>
<sequence length="281" mass="31942">MLLNEGKILELSKKANDIRISIIEMLLEAKSGHTAGPLGMTDIFTLFYFHVLKHDPKNPDWEERDRFILSNGHICPVYYATMAHAGYFPVEELKTLRKFGTRLQGHPHREYMPWLETSSGPLGSGLSQAAGMALAERLDHGLNTHRFIYCFMSDGELNEGNSWEGAMLAGKHRLRNLIAIVDRNNIQIEGDTEEVMPLEPLADKWRAFNWHVIEVGGHDFTSLNQAVEEAHAIHEKPTVIIAYTIPGKGVSFMERDYKWHGKPPNKEEAAKALEELRNVRF</sequence>
<evidence type="ECO:0000313" key="5">
    <source>
        <dbReference type="EMBL" id="OGI63515.1"/>
    </source>
</evidence>
<proteinExistence type="inferred from homology"/>
<gene>
    <name evidence="5" type="ORF">A2818_02655</name>
</gene>
<evidence type="ECO:0000256" key="2">
    <source>
        <dbReference type="ARBA" id="ARBA00007131"/>
    </source>
</evidence>
<keyword evidence="3" id="KW-0786">Thiamine pyrophosphate</keyword>
<dbReference type="InterPro" id="IPR005474">
    <property type="entry name" value="Transketolase_N"/>
</dbReference>
<comment type="cofactor">
    <cofactor evidence="1">
        <name>thiamine diphosphate</name>
        <dbReference type="ChEBI" id="CHEBI:58937"/>
    </cofactor>
</comment>
<protein>
    <submittedName>
        <fullName evidence="5">Transketolase</fullName>
    </submittedName>
</protein>
<feature type="domain" description="Transketolase N-terminal" evidence="4">
    <location>
        <begin position="13"/>
        <end position="272"/>
    </location>
</feature>
<evidence type="ECO:0000313" key="6">
    <source>
        <dbReference type="Proteomes" id="UP000177602"/>
    </source>
</evidence>
<accession>A0A1F6V1L1</accession>
<name>A0A1F6V1L1_9BACT</name>
<dbReference type="Pfam" id="PF00456">
    <property type="entry name" value="Transketolase_N"/>
    <property type="match status" value="1"/>
</dbReference>
<organism evidence="5 6">
    <name type="scientific">Candidatus Nomurabacteria bacterium RIFCSPHIGHO2_01_FULL_40_12</name>
    <dbReference type="NCBI Taxonomy" id="1801737"/>
    <lineage>
        <taxon>Bacteria</taxon>
        <taxon>Candidatus Nomuraibacteriota</taxon>
    </lineage>
</organism>
<dbReference type="Proteomes" id="UP000177602">
    <property type="component" value="Unassembled WGS sequence"/>
</dbReference>
<dbReference type="CDD" id="cd02012">
    <property type="entry name" value="TPP_TK"/>
    <property type="match status" value="1"/>
</dbReference>
<dbReference type="EMBL" id="MFTN01000002">
    <property type="protein sequence ID" value="OGI63515.1"/>
    <property type="molecule type" value="Genomic_DNA"/>
</dbReference>
<evidence type="ECO:0000256" key="1">
    <source>
        <dbReference type="ARBA" id="ARBA00001964"/>
    </source>
</evidence>
<comment type="caution">
    <text evidence="5">The sequence shown here is derived from an EMBL/GenBank/DDBJ whole genome shotgun (WGS) entry which is preliminary data.</text>
</comment>
<evidence type="ECO:0000256" key="3">
    <source>
        <dbReference type="ARBA" id="ARBA00023052"/>
    </source>
</evidence>
<dbReference type="PANTHER" id="PTHR47514:SF1">
    <property type="entry name" value="TRANSKETOLASE N-TERMINAL SECTION-RELATED"/>
    <property type="match status" value="1"/>
</dbReference>
<comment type="similarity">
    <text evidence="2">Belongs to the transketolase family.</text>
</comment>
<dbReference type="AlphaFoldDB" id="A0A1F6V1L1"/>
<dbReference type="STRING" id="1801737.A2818_02655"/>
<dbReference type="PANTHER" id="PTHR47514">
    <property type="entry name" value="TRANSKETOLASE N-TERMINAL SECTION-RELATED"/>
    <property type="match status" value="1"/>
</dbReference>
<evidence type="ECO:0000259" key="4">
    <source>
        <dbReference type="Pfam" id="PF00456"/>
    </source>
</evidence>
<dbReference type="Gene3D" id="3.40.50.970">
    <property type="match status" value="1"/>
</dbReference>